<evidence type="ECO:0000313" key="2">
    <source>
        <dbReference type="EMBL" id="KAJ8030630.1"/>
    </source>
</evidence>
<dbReference type="CDD" id="cd00303">
    <property type="entry name" value="retropepsin_like"/>
    <property type="match status" value="1"/>
</dbReference>
<keyword evidence="3" id="KW-1185">Reference proteome</keyword>
<dbReference type="Proteomes" id="UP001152320">
    <property type="component" value="Chromosome 13"/>
</dbReference>
<feature type="region of interest" description="Disordered" evidence="1">
    <location>
        <begin position="1"/>
        <end position="29"/>
    </location>
</feature>
<dbReference type="AlphaFoldDB" id="A0A9Q1H2Z4"/>
<dbReference type="Gene3D" id="2.40.70.10">
    <property type="entry name" value="Acid Proteases"/>
    <property type="match status" value="1"/>
</dbReference>
<accession>A0A9Q1H2Z4</accession>
<gene>
    <name evidence="2" type="ORF">HOLleu_27098</name>
</gene>
<dbReference type="PROSITE" id="PS00141">
    <property type="entry name" value="ASP_PROTEASE"/>
    <property type="match status" value="1"/>
</dbReference>
<proteinExistence type="predicted"/>
<dbReference type="EMBL" id="JAIZAY010000013">
    <property type="protein sequence ID" value="KAJ8030630.1"/>
    <property type="molecule type" value="Genomic_DNA"/>
</dbReference>
<dbReference type="GO" id="GO:0004190">
    <property type="term" value="F:aspartic-type endopeptidase activity"/>
    <property type="evidence" value="ECO:0007669"/>
    <property type="project" value="InterPro"/>
</dbReference>
<dbReference type="InterPro" id="IPR001969">
    <property type="entry name" value="Aspartic_peptidase_AS"/>
</dbReference>
<organism evidence="2 3">
    <name type="scientific">Holothuria leucospilota</name>
    <name type="common">Black long sea cucumber</name>
    <name type="synonym">Mertensiothuria leucospilota</name>
    <dbReference type="NCBI Taxonomy" id="206669"/>
    <lineage>
        <taxon>Eukaryota</taxon>
        <taxon>Metazoa</taxon>
        <taxon>Echinodermata</taxon>
        <taxon>Eleutherozoa</taxon>
        <taxon>Echinozoa</taxon>
        <taxon>Holothuroidea</taxon>
        <taxon>Aspidochirotacea</taxon>
        <taxon>Aspidochirotida</taxon>
        <taxon>Holothuriidae</taxon>
        <taxon>Holothuria</taxon>
    </lineage>
</organism>
<dbReference type="GO" id="GO:0006508">
    <property type="term" value="P:proteolysis"/>
    <property type="evidence" value="ECO:0007669"/>
    <property type="project" value="InterPro"/>
</dbReference>
<comment type="caution">
    <text evidence="2">The sequence shown here is derived from an EMBL/GenBank/DDBJ whole genome shotgun (WGS) entry which is preliminary data.</text>
</comment>
<dbReference type="OrthoDB" id="10065209at2759"/>
<protein>
    <submittedName>
        <fullName evidence="2">Uncharacterized protein</fullName>
    </submittedName>
</protein>
<name>A0A9Q1H2Z4_HOLLE</name>
<sequence>MARNCDQPPRQGNSHKRAQSTIDVDIVDSRDVQNGEATGREAPGESVRQTQSVTQASVNTLIGVQTVEGDEVGVPEALEGLIARSPTATLEIGGTSVGCILDTGAETSLIPSSLYRSMPTGILGDPKQLGCHLKVRGANGLDIPFEGYVELPIKAMGHEFMGSFLIQPDASCQSSKREEFPVLLGCNILRKLRGVVPSPLNLDKDNWEMVLQCLPEINRVSVEGAVEKFEVFTGNKVKELQPGESKLLTGFVKSEGKPNEPSPLGDKSRIKGLLYVESACEPCGYGIRDGVVDMKSEVEVLVENLKEEFTIIPPYTKLADSSTVSISPEGFAKLSEILFFT</sequence>
<dbReference type="SUPFAM" id="SSF50630">
    <property type="entry name" value="Acid proteases"/>
    <property type="match status" value="1"/>
</dbReference>
<dbReference type="InterPro" id="IPR021109">
    <property type="entry name" value="Peptidase_aspartic_dom_sf"/>
</dbReference>
<evidence type="ECO:0000256" key="1">
    <source>
        <dbReference type="SAM" id="MobiDB-lite"/>
    </source>
</evidence>
<evidence type="ECO:0000313" key="3">
    <source>
        <dbReference type="Proteomes" id="UP001152320"/>
    </source>
</evidence>
<reference evidence="2" key="1">
    <citation type="submission" date="2021-10" db="EMBL/GenBank/DDBJ databases">
        <title>Tropical sea cucumber genome reveals ecological adaptation and Cuvierian tubules defense mechanism.</title>
        <authorList>
            <person name="Chen T."/>
        </authorList>
    </citation>
    <scope>NUCLEOTIDE SEQUENCE</scope>
    <source>
        <strain evidence="2">Nanhai2018</strain>
        <tissue evidence="2">Muscle</tissue>
    </source>
</reference>